<evidence type="ECO:0000313" key="2">
    <source>
        <dbReference type="Proteomes" id="UP001180020"/>
    </source>
</evidence>
<dbReference type="EMBL" id="JAUJYO010000018">
    <property type="protein sequence ID" value="KAK1290195.1"/>
    <property type="molecule type" value="Genomic_DNA"/>
</dbReference>
<accession>A0AAV9CN61</accession>
<reference evidence="1" key="2">
    <citation type="submission" date="2023-06" db="EMBL/GenBank/DDBJ databases">
        <authorList>
            <person name="Ma L."/>
            <person name="Liu K.-W."/>
            <person name="Li Z."/>
            <person name="Hsiao Y.-Y."/>
            <person name="Qi Y."/>
            <person name="Fu T."/>
            <person name="Tang G."/>
            <person name="Zhang D."/>
            <person name="Sun W.-H."/>
            <person name="Liu D.-K."/>
            <person name="Li Y."/>
            <person name="Chen G.-Z."/>
            <person name="Liu X.-D."/>
            <person name="Liao X.-Y."/>
            <person name="Jiang Y.-T."/>
            <person name="Yu X."/>
            <person name="Hao Y."/>
            <person name="Huang J."/>
            <person name="Zhao X.-W."/>
            <person name="Ke S."/>
            <person name="Chen Y.-Y."/>
            <person name="Wu W.-L."/>
            <person name="Hsu J.-L."/>
            <person name="Lin Y.-F."/>
            <person name="Huang M.-D."/>
            <person name="Li C.-Y."/>
            <person name="Huang L."/>
            <person name="Wang Z.-W."/>
            <person name="Zhao X."/>
            <person name="Zhong W.-Y."/>
            <person name="Peng D.-H."/>
            <person name="Ahmad S."/>
            <person name="Lan S."/>
            <person name="Zhang J.-S."/>
            <person name="Tsai W.-C."/>
            <person name="Van De Peer Y."/>
            <person name="Liu Z.-J."/>
        </authorList>
    </citation>
    <scope>NUCLEOTIDE SEQUENCE</scope>
    <source>
        <strain evidence="1">CP</strain>
        <tissue evidence="1">Leaves</tissue>
    </source>
</reference>
<evidence type="ECO:0000313" key="1">
    <source>
        <dbReference type="EMBL" id="KAK1290195.1"/>
    </source>
</evidence>
<comment type="caution">
    <text evidence="1">The sequence shown here is derived from an EMBL/GenBank/DDBJ whole genome shotgun (WGS) entry which is preliminary data.</text>
</comment>
<keyword evidence="2" id="KW-1185">Reference proteome</keyword>
<dbReference type="Proteomes" id="UP001180020">
    <property type="component" value="Unassembled WGS sequence"/>
</dbReference>
<protein>
    <submittedName>
        <fullName evidence="1">Uncharacterized protein</fullName>
    </submittedName>
</protein>
<organism evidence="1 2">
    <name type="scientific">Acorus calamus</name>
    <name type="common">Sweet flag</name>
    <dbReference type="NCBI Taxonomy" id="4465"/>
    <lineage>
        <taxon>Eukaryota</taxon>
        <taxon>Viridiplantae</taxon>
        <taxon>Streptophyta</taxon>
        <taxon>Embryophyta</taxon>
        <taxon>Tracheophyta</taxon>
        <taxon>Spermatophyta</taxon>
        <taxon>Magnoliopsida</taxon>
        <taxon>Liliopsida</taxon>
        <taxon>Acoraceae</taxon>
        <taxon>Acorus</taxon>
    </lineage>
</organism>
<dbReference type="AlphaFoldDB" id="A0AAV9CN61"/>
<proteinExistence type="predicted"/>
<sequence>MNLDEVWHEGRKFKLKGDMSKKVKMSQRVLNVSEGSLWPAYLQVAMKAAYERLMLDYLWTSDTLIGLSYMIGDTKNKANN</sequence>
<reference evidence="1" key="1">
    <citation type="journal article" date="2023" name="Nat. Commun.">
        <title>Diploid and tetraploid genomes of Acorus and the evolution of monocots.</title>
        <authorList>
            <person name="Ma L."/>
            <person name="Liu K.W."/>
            <person name="Li Z."/>
            <person name="Hsiao Y.Y."/>
            <person name="Qi Y."/>
            <person name="Fu T."/>
            <person name="Tang G.D."/>
            <person name="Zhang D."/>
            <person name="Sun W.H."/>
            <person name="Liu D.K."/>
            <person name="Li Y."/>
            <person name="Chen G.Z."/>
            <person name="Liu X.D."/>
            <person name="Liao X.Y."/>
            <person name="Jiang Y.T."/>
            <person name="Yu X."/>
            <person name="Hao Y."/>
            <person name="Huang J."/>
            <person name="Zhao X.W."/>
            <person name="Ke S."/>
            <person name="Chen Y.Y."/>
            <person name="Wu W.L."/>
            <person name="Hsu J.L."/>
            <person name="Lin Y.F."/>
            <person name="Huang M.D."/>
            <person name="Li C.Y."/>
            <person name="Huang L."/>
            <person name="Wang Z.W."/>
            <person name="Zhao X."/>
            <person name="Zhong W.Y."/>
            <person name="Peng D.H."/>
            <person name="Ahmad S."/>
            <person name="Lan S."/>
            <person name="Zhang J.S."/>
            <person name="Tsai W.C."/>
            <person name="Van de Peer Y."/>
            <person name="Liu Z.J."/>
        </authorList>
    </citation>
    <scope>NUCLEOTIDE SEQUENCE</scope>
    <source>
        <strain evidence="1">CP</strain>
    </source>
</reference>
<name>A0AAV9CN61_ACOCL</name>
<gene>
    <name evidence="1" type="ORF">QJS10_CPB18g00578</name>
</gene>